<dbReference type="EMBL" id="MU250554">
    <property type="protein sequence ID" value="KAG7442077.1"/>
    <property type="molecule type" value="Genomic_DNA"/>
</dbReference>
<dbReference type="RefSeq" id="XP_043035577.1">
    <property type="nucleotide sequence ID" value="XM_043184444.1"/>
</dbReference>
<proteinExistence type="predicted"/>
<evidence type="ECO:0000256" key="1">
    <source>
        <dbReference type="SAM" id="MobiDB-lite"/>
    </source>
</evidence>
<keyword evidence="3" id="KW-1185">Reference proteome</keyword>
<dbReference type="Proteomes" id="UP000812287">
    <property type="component" value="Unassembled WGS sequence"/>
</dbReference>
<dbReference type="GeneID" id="66106741"/>
<feature type="compositionally biased region" description="Basic and acidic residues" evidence="1">
    <location>
        <begin position="260"/>
        <end position="273"/>
    </location>
</feature>
<gene>
    <name evidence="2" type="ORF">BT62DRAFT_922894</name>
</gene>
<comment type="caution">
    <text evidence="2">The sequence shown here is derived from an EMBL/GenBank/DDBJ whole genome shotgun (WGS) entry which is preliminary data.</text>
</comment>
<dbReference type="OrthoDB" id="2982639at2759"/>
<dbReference type="AlphaFoldDB" id="A0A9P7VKB7"/>
<feature type="compositionally biased region" description="Low complexity" evidence="1">
    <location>
        <begin position="243"/>
        <end position="257"/>
    </location>
</feature>
<name>A0A9P7VKB7_9AGAR</name>
<feature type="region of interest" description="Disordered" evidence="1">
    <location>
        <begin position="130"/>
        <end position="161"/>
    </location>
</feature>
<feature type="region of interest" description="Disordered" evidence="1">
    <location>
        <begin position="243"/>
        <end position="273"/>
    </location>
</feature>
<evidence type="ECO:0000313" key="2">
    <source>
        <dbReference type="EMBL" id="KAG7442077.1"/>
    </source>
</evidence>
<feature type="compositionally biased region" description="Basic and acidic residues" evidence="1">
    <location>
        <begin position="133"/>
        <end position="145"/>
    </location>
</feature>
<accession>A0A9P7VKB7</accession>
<sequence length="273" mass="31209">MLELKGYDEWDFIDRYARGSEGLESGSSEWTLTQATDQAQYPFSVSSSTNSVDNRLDDSEVKVNHRCSDRVTQCVNAETEAPNSPPTLLLKLRRKRALKERSMSLSGGEQYEEQGQKNSRRWSKIWLRLSRQPTERNKQSKKSGEDVAEGTSMGEQVSTAGFNQSRWKSILRTRHRPSTSLPEFRSLYEIKPFSTQSMNHTRSNSERPPIPKRPAEEKSWDFLDTMPPSPLFHRRPIYSVPRLSSVPSLPLSTSMSSYPDGKRASETARDIKM</sequence>
<reference evidence="2" key="1">
    <citation type="submission" date="2020-11" db="EMBL/GenBank/DDBJ databases">
        <title>Adaptations for nitrogen fixation in a non-lichenized fungal sporocarp promotes dispersal by wood-feeding termites.</title>
        <authorList>
            <consortium name="DOE Joint Genome Institute"/>
            <person name="Koch R.A."/>
            <person name="Yoon G."/>
            <person name="Arayal U."/>
            <person name="Lail K."/>
            <person name="Amirebrahimi M."/>
            <person name="Labutti K."/>
            <person name="Lipzen A."/>
            <person name="Riley R."/>
            <person name="Barry K."/>
            <person name="Henrissat B."/>
            <person name="Grigoriev I.V."/>
            <person name="Herr J.R."/>
            <person name="Aime M.C."/>
        </authorList>
    </citation>
    <scope>NUCLEOTIDE SEQUENCE</scope>
    <source>
        <strain evidence="2">MCA 3950</strain>
    </source>
</reference>
<protein>
    <submittedName>
        <fullName evidence="2">Uncharacterized protein</fullName>
    </submittedName>
</protein>
<feature type="region of interest" description="Disordered" evidence="1">
    <location>
        <begin position="195"/>
        <end position="222"/>
    </location>
</feature>
<evidence type="ECO:0000313" key="3">
    <source>
        <dbReference type="Proteomes" id="UP000812287"/>
    </source>
</evidence>
<organism evidence="2 3">
    <name type="scientific">Guyanagaster necrorhizus</name>
    <dbReference type="NCBI Taxonomy" id="856835"/>
    <lineage>
        <taxon>Eukaryota</taxon>
        <taxon>Fungi</taxon>
        <taxon>Dikarya</taxon>
        <taxon>Basidiomycota</taxon>
        <taxon>Agaricomycotina</taxon>
        <taxon>Agaricomycetes</taxon>
        <taxon>Agaricomycetidae</taxon>
        <taxon>Agaricales</taxon>
        <taxon>Marasmiineae</taxon>
        <taxon>Physalacriaceae</taxon>
        <taxon>Guyanagaster</taxon>
    </lineage>
</organism>